<evidence type="ECO:0000313" key="3">
    <source>
        <dbReference type="Proteomes" id="UP001597417"/>
    </source>
</evidence>
<feature type="region of interest" description="Disordered" evidence="1">
    <location>
        <begin position="37"/>
        <end position="64"/>
    </location>
</feature>
<evidence type="ECO:0000313" key="2">
    <source>
        <dbReference type="EMBL" id="MFD2417843.1"/>
    </source>
</evidence>
<name>A0ABW5FS77_9PSEU</name>
<feature type="compositionally biased region" description="Basic and acidic residues" evidence="1">
    <location>
        <begin position="43"/>
        <end position="54"/>
    </location>
</feature>
<dbReference type="Proteomes" id="UP001597417">
    <property type="component" value="Unassembled WGS sequence"/>
</dbReference>
<protein>
    <recommendedName>
        <fullName evidence="4">Excreted virulence factor EspC, type VII ESX diderm</fullName>
    </recommendedName>
</protein>
<gene>
    <name evidence="2" type="ORF">ACFSXZ_16075</name>
</gene>
<reference evidence="3" key="1">
    <citation type="journal article" date="2019" name="Int. J. Syst. Evol. Microbiol.">
        <title>The Global Catalogue of Microorganisms (GCM) 10K type strain sequencing project: providing services to taxonomists for standard genome sequencing and annotation.</title>
        <authorList>
            <consortium name="The Broad Institute Genomics Platform"/>
            <consortium name="The Broad Institute Genome Sequencing Center for Infectious Disease"/>
            <person name="Wu L."/>
            <person name="Ma J."/>
        </authorList>
    </citation>
    <scope>NUCLEOTIDE SEQUENCE [LARGE SCALE GENOMIC DNA]</scope>
    <source>
        <strain evidence="3">CGMCC 4.7645</strain>
    </source>
</reference>
<comment type="caution">
    <text evidence="2">The sequence shown here is derived from an EMBL/GenBank/DDBJ whole genome shotgun (WGS) entry which is preliminary data.</text>
</comment>
<dbReference type="EMBL" id="JBHUKR010000007">
    <property type="protein sequence ID" value="MFD2417843.1"/>
    <property type="molecule type" value="Genomic_DNA"/>
</dbReference>
<accession>A0ABW5FS77</accession>
<dbReference type="RefSeq" id="WP_378265827.1">
    <property type="nucleotide sequence ID" value="NZ_JBHUKR010000007.1"/>
</dbReference>
<evidence type="ECO:0008006" key="4">
    <source>
        <dbReference type="Google" id="ProtNLM"/>
    </source>
</evidence>
<keyword evidence="3" id="KW-1185">Reference proteome</keyword>
<proteinExistence type="predicted"/>
<evidence type="ECO:0000256" key="1">
    <source>
        <dbReference type="SAM" id="MobiDB-lite"/>
    </source>
</evidence>
<sequence>MVEHDPDSLEHVAGRIEAIHRHFLESKAKMTGVVGENPFGAIRHPDERPGEHPSEGMADALGSYRDGMHGQFDAAANLMLSTGGALREIARVMRETDNAAGDNIADKGRSLQQ</sequence>
<organism evidence="2 3">
    <name type="scientific">Amycolatopsis pigmentata</name>
    <dbReference type="NCBI Taxonomy" id="450801"/>
    <lineage>
        <taxon>Bacteria</taxon>
        <taxon>Bacillati</taxon>
        <taxon>Actinomycetota</taxon>
        <taxon>Actinomycetes</taxon>
        <taxon>Pseudonocardiales</taxon>
        <taxon>Pseudonocardiaceae</taxon>
        <taxon>Amycolatopsis</taxon>
    </lineage>
</organism>